<organism evidence="4 5">
    <name type="scientific">Candidatus Promineifilum breve</name>
    <dbReference type="NCBI Taxonomy" id="1806508"/>
    <lineage>
        <taxon>Bacteria</taxon>
        <taxon>Bacillati</taxon>
        <taxon>Chloroflexota</taxon>
        <taxon>Ardenticatenia</taxon>
        <taxon>Candidatus Promineifilales</taxon>
        <taxon>Candidatus Promineifilaceae</taxon>
        <taxon>Candidatus Promineifilum</taxon>
    </lineage>
</organism>
<feature type="domain" description="SUF system FeS cluster assembly SufBD N-terminal" evidence="3">
    <location>
        <begin position="22"/>
        <end position="172"/>
    </location>
</feature>
<dbReference type="AlphaFoldDB" id="A0A160T0D6"/>
<accession>A0A160T0D6</accession>
<evidence type="ECO:0000313" key="4">
    <source>
        <dbReference type="EMBL" id="CUS02158.2"/>
    </source>
</evidence>
<dbReference type="InterPro" id="IPR055346">
    <property type="entry name" value="Fe-S_cluster_assembly_SufBD"/>
</dbReference>
<dbReference type="PANTHER" id="PTHR43575:SF1">
    <property type="entry name" value="PROTEIN ABCI7, CHLOROPLASTIC"/>
    <property type="match status" value="1"/>
</dbReference>
<dbReference type="Pfam" id="PF01458">
    <property type="entry name" value="SUFBD_core"/>
    <property type="match status" value="1"/>
</dbReference>
<evidence type="ECO:0000259" key="3">
    <source>
        <dbReference type="Pfam" id="PF19295"/>
    </source>
</evidence>
<dbReference type="EMBL" id="LN890655">
    <property type="protein sequence ID" value="CUS02158.2"/>
    <property type="molecule type" value="Genomic_DNA"/>
</dbReference>
<dbReference type="GO" id="GO:0016226">
    <property type="term" value="P:iron-sulfur cluster assembly"/>
    <property type="evidence" value="ECO:0007669"/>
    <property type="project" value="InterPro"/>
</dbReference>
<dbReference type="InterPro" id="IPR045595">
    <property type="entry name" value="SufBD_N"/>
</dbReference>
<gene>
    <name evidence="4" type="ORF">CFX0092_A0277</name>
</gene>
<dbReference type="InterPro" id="IPR011542">
    <property type="entry name" value="SUF_FeS_clus_asmbl_SufD"/>
</dbReference>
<evidence type="ECO:0008006" key="6">
    <source>
        <dbReference type="Google" id="ProtNLM"/>
    </source>
</evidence>
<dbReference type="InterPro" id="IPR037284">
    <property type="entry name" value="SUF_FeS_clus_asmbl_SufBD_sf"/>
</dbReference>
<name>A0A160T0D6_9CHLR</name>
<sequence>MAELLPFSRDAVLKLSASLAEPEWMLALRLRAWEIYASLPVPTTQDEAWRRTDIRRFKLDSFGVSLNGNGVSATDIPAHLGAQLTEEAAGGVLVEADGVLKTYELSDELRAQGVIFCDMHTAVRDHGDLVRRYFMTQAVRIDEGKFAALHGAFWRGGVFLYVPRNVTAAAPLHSALWATSGRTFTHTLVVLDTNSEATFIDEYASPARGEGQALHNGAIELIVGDGASLHYASLQDFGSNVWQFNHECGRVGRDGKLDWITSVMGTRLTKAFQTAELDAPGGWARMSGIFFTNGRQHVDLDTQQNHNAADTTSDLLYKGALKDNSRSVWQGMIKALPDSQRIDGFQANRNLMLDKTARADSIPGLEIQADDVRCTHASTVGKLDEEEIFYLMSRGIPRMEAIRMVIQGFFDPVMQRIPFEGVRTRIFDRILEKVG</sequence>
<feature type="domain" description="SUF system FeS cluster assembly SufBD core" evidence="2">
    <location>
        <begin position="182"/>
        <end position="409"/>
    </location>
</feature>
<reference evidence="4" key="1">
    <citation type="submission" date="2016-01" db="EMBL/GenBank/DDBJ databases">
        <authorList>
            <person name="Mcilroy J.S."/>
            <person name="Karst M S."/>
            <person name="Albertsen M."/>
        </authorList>
    </citation>
    <scope>NUCLEOTIDE SEQUENCE</scope>
    <source>
        <strain evidence="4">Cfx-K</strain>
    </source>
</reference>
<dbReference type="Pfam" id="PF19295">
    <property type="entry name" value="SufBD_N"/>
    <property type="match status" value="1"/>
</dbReference>
<dbReference type="Proteomes" id="UP000215027">
    <property type="component" value="Chromosome I"/>
</dbReference>
<comment type="similarity">
    <text evidence="1">Belongs to the iron-sulfur cluster assembly SufBD family.</text>
</comment>
<dbReference type="RefSeq" id="WP_095041806.1">
    <property type="nucleotide sequence ID" value="NZ_LN890655.1"/>
</dbReference>
<proteinExistence type="inferred from homology"/>
<dbReference type="NCBIfam" id="TIGR01981">
    <property type="entry name" value="sufD"/>
    <property type="match status" value="1"/>
</dbReference>
<dbReference type="OrthoDB" id="9803529at2"/>
<protein>
    <recommendedName>
        <fullName evidence="6">Fe-S cluster assembly protein SufD</fullName>
    </recommendedName>
</protein>
<evidence type="ECO:0000256" key="1">
    <source>
        <dbReference type="ARBA" id="ARBA00043967"/>
    </source>
</evidence>
<dbReference type="PANTHER" id="PTHR43575">
    <property type="entry name" value="PROTEIN ABCI7, CHLOROPLASTIC"/>
    <property type="match status" value="1"/>
</dbReference>
<dbReference type="InterPro" id="IPR000825">
    <property type="entry name" value="SUF_FeS_clus_asmbl_SufBD_core"/>
</dbReference>
<dbReference type="SUPFAM" id="SSF101960">
    <property type="entry name" value="Stabilizer of iron transporter SufD"/>
    <property type="match status" value="1"/>
</dbReference>
<evidence type="ECO:0000313" key="5">
    <source>
        <dbReference type="Proteomes" id="UP000215027"/>
    </source>
</evidence>
<dbReference type="KEGG" id="pbf:CFX0092_A0277"/>
<keyword evidence="5" id="KW-1185">Reference proteome</keyword>
<evidence type="ECO:0000259" key="2">
    <source>
        <dbReference type="Pfam" id="PF01458"/>
    </source>
</evidence>